<name>A0A929RPZ0_9ACTO</name>
<dbReference type="Proteomes" id="UP000759246">
    <property type="component" value="Unassembled WGS sequence"/>
</dbReference>
<evidence type="ECO:0000313" key="2">
    <source>
        <dbReference type="EMBL" id="MBF0966965.1"/>
    </source>
</evidence>
<dbReference type="InterPro" id="IPR046833">
    <property type="entry name" value="ABC_N"/>
</dbReference>
<accession>A0A929RPZ0</accession>
<evidence type="ECO:0000313" key="3">
    <source>
        <dbReference type="Proteomes" id="UP000759246"/>
    </source>
</evidence>
<reference evidence="2" key="1">
    <citation type="submission" date="2020-04" db="EMBL/GenBank/DDBJ databases">
        <title>Deep metagenomics examines the oral microbiome during advanced dental caries in children, revealing novel taxa and co-occurrences with host molecules.</title>
        <authorList>
            <person name="Baker J.L."/>
            <person name="Morton J.T."/>
            <person name="Dinis M."/>
            <person name="Alvarez R."/>
            <person name="Tran N.C."/>
            <person name="Knight R."/>
            <person name="Edlund A."/>
        </authorList>
    </citation>
    <scope>NUCLEOTIDE SEQUENCE</scope>
    <source>
        <strain evidence="2">JCVI_30_bin.13</strain>
    </source>
</reference>
<evidence type="ECO:0000259" key="1">
    <source>
        <dbReference type="Pfam" id="PF20446"/>
    </source>
</evidence>
<comment type="caution">
    <text evidence="2">The sequence shown here is derived from an EMBL/GenBank/DDBJ whole genome shotgun (WGS) entry which is preliminary data.</text>
</comment>
<dbReference type="Pfam" id="PF20446">
    <property type="entry name" value="ABC_N"/>
    <property type="match status" value="1"/>
</dbReference>
<organism evidence="2 3">
    <name type="scientific">Actinomyces bouchesdurhonensis</name>
    <dbReference type="NCBI Taxonomy" id="1852361"/>
    <lineage>
        <taxon>Bacteria</taxon>
        <taxon>Bacillati</taxon>
        <taxon>Actinomycetota</taxon>
        <taxon>Actinomycetes</taxon>
        <taxon>Actinomycetales</taxon>
        <taxon>Actinomycetaceae</taxon>
        <taxon>Actinomyces</taxon>
    </lineage>
</organism>
<sequence>MTPRYEAPSRSTSGTDADLLDQLRYADGRPYGFYKNALGAWDYGDFTLAIDHVQADPYAPPSSLRAWA</sequence>
<feature type="domain" description="ATPase of the ABC class N-terminal" evidence="1">
    <location>
        <begin position="18"/>
        <end position="66"/>
    </location>
</feature>
<proteinExistence type="predicted"/>
<dbReference type="AlphaFoldDB" id="A0A929RPZ0"/>
<feature type="non-terminal residue" evidence="2">
    <location>
        <position position="68"/>
    </location>
</feature>
<dbReference type="EMBL" id="JABZGF010000262">
    <property type="protein sequence ID" value="MBF0966965.1"/>
    <property type="molecule type" value="Genomic_DNA"/>
</dbReference>
<protein>
    <submittedName>
        <fullName evidence="2">Isopentenyl-diphosphate delta-isomerase</fullName>
    </submittedName>
</protein>
<gene>
    <name evidence="2" type="ORF">HXK09_07415</name>
</gene>